<accession>A0A0K2TRB9</accession>
<evidence type="ECO:0000313" key="1">
    <source>
        <dbReference type="EMBL" id="CDW28578.1"/>
    </source>
</evidence>
<reference evidence="1" key="1">
    <citation type="submission" date="2014-05" db="EMBL/GenBank/DDBJ databases">
        <authorList>
            <person name="Chronopoulou M."/>
        </authorList>
    </citation>
    <scope>NUCLEOTIDE SEQUENCE</scope>
    <source>
        <tissue evidence="1">Whole organism</tissue>
    </source>
</reference>
<sequence length="54" mass="6606">MYWKTVSPESDIMGQRNYVCHISFFIILKNLYNHLEILYKKSFGLLNIKYLQQY</sequence>
<proteinExistence type="predicted"/>
<name>A0A0K2TRB9_LEPSM</name>
<dbReference type="AlphaFoldDB" id="A0A0K2TRB9"/>
<organism evidence="1">
    <name type="scientific">Lepeophtheirus salmonis</name>
    <name type="common">Salmon louse</name>
    <name type="synonym">Caligus salmonis</name>
    <dbReference type="NCBI Taxonomy" id="72036"/>
    <lineage>
        <taxon>Eukaryota</taxon>
        <taxon>Metazoa</taxon>
        <taxon>Ecdysozoa</taxon>
        <taxon>Arthropoda</taxon>
        <taxon>Crustacea</taxon>
        <taxon>Multicrustacea</taxon>
        <taxon>Hexanauplia</taxon>
        <taxon>Copepoda</taxon>
        <taxon>Siphonostomatoida</taxon>
        <taxon>Caligidae</taxon>
        <taxon>Lepeophtheirus</taxon>
    </lineage>
</organism>
<dbReference type="EMBL" id="HACA01011217">
    <property type="protein sequence ID" value="CDW28578.1"/>
    <property type="molecule type" value="Transcribed_RNA"/>
</dbReference>
<protein>
    <submittedName>
        <fullName evidence="1">Uncharacterized protein</fullName>
    </submittedName>
</protein>